<dbReference type="SMART" id="SM00257">
    <property type="entry name" value="LysM"/>
    <property type="match status" value="3"/>
</dbReference>
<evidence type="ECO:0000256" key="2">
    <source>
        <dbReference type="ARBA" id="ARBA00022729"/>
    </source>
</evidence>
<evidence type="ECO:0000313" key="6">
    <source>
        <dbReference type="EMBL" id="OSS52333.1"/>
    </source>
</evidence>
<dbReference type="InterPro" id="IPR018392">
    <property type="entry name" value="LysM"/>
</dbReference>
<proteinExistence type="predicted"/>
<dbReference type="Gene3D" id="3.10.350.10">
    <property type="entry name" value="LysM domain"/>
    <property type="match status" value="3"/>
</dbReference>
<evidence type="ECO:0000256" key="3">
    <source>
        <dbReference type="ARBA" id="ARBA00023026"/>
    </source>
</evidence>
<feature type="domain" description="LysM" evidence="5">
    <location>
        <begin position="328"/>
        <end position="374"/>
    </location>
</feature>
<keyword evidence="2" id="KW-0732">Signal</keyword>
<feature type="region of interest" description="Disordered" evidence="4">
    <location>
        <begin position="389"/>
        <end position="415"/>
    </location>
</feature>
<dbReference type="EMBL" id="KZ107839">
    <property type="protein sequence ID" value="OSS52333.1"/>
    <property type="molecule type" value="Genomic_DNA"/>
</dbReference>
<dbReference type="Pfam" id="PF01476">
    <property type="entry name" value="LysM"/>
    <property type="match status" value="2"/>
</dbReference>
<dbReference type="PANTHER" id="PTHR34997">
    <property type="entry name" value="AM15"/>
    <property type="match status" value="1"/>
</dbReference>
<evidence type="ECO:0000256" key="4">
    <source>
        <dbReference type="SAM" id="MobiDB-lite"/>
    </source>
</evidence>
<evidence type="ECO:0000259" key="5">
    <source>
        <dbReference type="PROSITE" id="PS51782"/>
    </source>
</evidence>
<dbReference type="SUPFAM" id="SSF54106">
    <property type="entry name" value="LysM domain"/>
    <property type="match status" value="2"/>
</dbReference>
<sequence>MLCSDCYMRKVQLEVDEPLAAVKSFAPAEFNEMKQSCGIPTSSYPVKQPESSSTPEPAPSCNSMLVGKTGDTTNSIAKSNSVSTDWLLTFNNQLPASINETLEGSVTICMDNVPKCILREVTSTDTCSSLIKLSGTGVNDVMFSSWNPTVGNACRNLYAMAGKYICISPPGQTTPFAPIGTTATPSTSAGSSYTWTPAPDAATSSSNFTTIWDFPTEAIPIATATLAPNGDPTAVRARTSHCAFLGEDTDKWDEGLADDEYHLRSSDLGQECIDAWDPYCYPVTTGPILPSPTDIASSCYPTVSTIIPQGFVKPPAPINLGTSDDCNKWHVVVIGDTCTRLESKYKINHASFMAWNPSLTNACNNLRTEMAYCVRVFVEAVETPAPTSVSTTRVTVSPSSTSAGPPGPTQSGTSATCTKWHLQKQGDTCTSIASTYGIIVSRFRQLNRGVNTDCLNLVTGNAYCVG</sequence>
<dbReference type="PANTHER" id="PTHR34997:SF2">
    <property type="entry name" value="LYSM DOMAIN-CONTAINING PROTEIN-RELATED"/>
    <property type="match status" value="1"/>
</dbReference>
<keyword evidence="3" id="KW-0843">Virulence</keyword>
<evidence type="ECO:0000256" key="1">
    <source>
        <dbReference type="ARBA" id="ARBA00022669"/>
    </source>
</evidence>
<name>A0A1Y2M8B2_EPING</name>
<keyword evidence="1" id="KW-0147">Chitin-binding</keyword>
<dbReference type="OMA" id="LCSDCYM"/>
<organism evidence="6 7">
    <name type="scientific">Epicoccum nigrum</name>
    <name type="common">Soil fungus</name>
    <name type="synonym">Epicoccum purpurascens</name>
    <dbReference type="NCBI Taxonomy" id="105696"/>
    <lineage>
        <taxon>Eukaryota</taxon>
        <taxon>Fungi</taxon>
        <taxon>Dikarya</taxon>
        <taxon>Ascomycota</taxon>
        <taxon>Pezizomycotina</taxon>
        <taxon>Dothideomycetes</taxon>
        <taxon>Pleosporomycetidae</taxon>
        <taxon>Pleosporales</taxon>
        <taxon>Pleosporineae</taxon>
        <taxon>Didymellaceae</taxon>
        <taxon>Epicoccum</taxon>
    </lineage>
</organism>
<dbReference type="InterPro" id="IPR036779">
    <property type="entry name" value="LysM_dom_sf"/>
</dbReference>
<accession>A0A1Y2M8B2</accession>
<dbReference type="InterPro" id="IPR052210">
    <property type="entry name" value="LysM1-like"/>
</dbReference>
<gene>
    <name evidence="6" type="ORF">B5807_02582</name>
</gene>
<feature type="region of interest" description="Disordered" evidence="4">
    <location>
        <begin position="41"/>
        <end position="62"/>
    </location>
</feature>
<dbReference type="InParanoid" id="A0A1Y2M8B2"/>
<dbReference type="STRING" id="105696.A0A1Y2M8B2"/>
<protein>
    <recommendedName>
        <fullName evidence="5">LysM domain-containing protein</fullName>
    </recommendedName>
</protein>
<dbReference type="Proteomes" id="UP000193240">
    <property type="component" value="Unassembled WGS sequence"/>
</dbReference>
<feature type="domain" description="LysM" evidence="5">
    <location>
        <begin position="419"/>
        <end position="465"/>
    </location>
</feature>
<dbReference type="GO" id="GO:0008061">
    <property type="term" value="F:chitin binding"/>
    <property type="evidence" value="ECO:0007669"/>
    <property type="project" value="UniProtKB-KW"/>
</dbReference>
<reference evidence="6 7" key="1">
    <citation type="journal article" date="2017" name="Genome Announc.">
        <title>Genome sequence of the saprophytic ascomycete Epicoccum nigrum ICMP 19927 strain isolated from New Zealand.</title>
        <authorList>
            <person name="Fokin M."/>
            <person name="Fleetwood D."/>
            <person name="Weir B.S."/>
            <person name="Villas-Boas S.G."/>
        </authorList>
    </citation>
    <scope>NUCLEOTIDE SEQUENCE [LARGE SCALE GENOMIC DNA]</scope>
    <source>
        <strain evidence="6 7">ICMP 19927</strain>
    </source>
</reference>
<dbReference type="AlphaFoldDB" id="A0A1Y2M8B2"/>
<dbReference type="PROSITE" id="PS51782">
    <property type="entry name" value="LYSM"/>
    <property type="match status" value="2"/>
</dbReference>
<dbReference type="CDD" id="cd00118">
    <property type="entry name" value="LysM"/>
    <property type="match status" value="2"/>
</dbReference>
<evidence type="ECO:0000313" key="7">
    <source>
        <dbReference type="Proteomes" id="UP000193240"/>
    </source>
</evidence>
<keyword evidence="7" id="KW-1185">Reference proteome</keyword>